<organism evidence="5 6">
    <name type="scientific">Pelagomonas calceolata</name>
    <dbReference type="NCBI Taxonomy" id="35677"/>
    <lineage>
        <taxon>Eukaryota</taxon>
        <taxon>Sar</taxon>
        <taxon>Stramenopiles</taxon>
        <taxon>Ochrophyta</taxon>
        <taxon>Pelagophyceae</taxon>
        <taxon>Pelagomonadales</taxon>
        <taxon>Pelagomonadaceae</taxon>
        <taxon>Pelagomonas</taxon>
    </lineage>
</organism>
<evidence type="ECO:0000256" key="3">
    <source>
        <dbReference type="SAM" id="MobiDB-lite"/>
    </source>
</evidence>
<evidence type="ECO:0000259" key="4">
    <source>
        <dbReference type="PROSITE" id="PS50102"/>
    </source>
</evidence>
<feature type="domain" description="RRM" evidence="4">
    <location>
        <begin position="290"/>
        <end position="362"/>
    </location>
</feature>
<proteinExistence type="predicted"/>
<sequence length="575" mass="62812">MYGGGYGRPPPQQYGYGQPQYGAPPPQYNYPPQQYGAPPPPQYGQGAYGYGVQPPIAPKVPTGKIEDVKSLWLGEVQPDWTEEYVRSIYAECGKRFNVKLLRDRATGQSQGYGFLEFESHKDAEEVLNLYRDKPIPGTPFKCALKWGGGHGNAPAKNSEWRAHTPAGYSGPPVQTDFSIFVGDLDYNVTEETLHNTFAKKYQSIISTKLVVDMSTGLSKGFAFIKFSSSNDRDKAMNEMHGQYVGERAIRVTLATTREEREREAKMRGEQQFYDPSRVHAPRATEEGENTCVFVGGLDESVSPDMLRHHFGLLGDIAYIRIPPGRGCGFVGFVHRKNAEAAISTLQGLRINGYKVRLSWGSMRQGPKNARVAQQAAAARAAALAGKPLTSQARELLGQTAGGILPMVTQIKKERKTPFGTLTNDYVEKLPEPRQPWPPPPSSAAQAVVPPPLPPKKATVSVPVSPYVAQLKARYDAYNAAGGKPTVAKETDTVERAPGAAFSLASRRSERPAKAPRLQGDVLDEENRLYATNVLKPSLLSLSAAFLAVPRPKPAVDASDPVKATPMETFLAKEAK</sequence>
<feature type="domain" description="RRM" evidence="4">
    <location>
        <begin position="69"/>
        <end position="141"/>
    </location>
</feature>
<dbReference type="SUPFAM" id="SSF54928">
    <property type="entry name" value="RNA-binding domain, RBD"/>
    <property type="match status" value="2"/>
</dbReference>
<evidence type="ECO:0000256" key="1">
    <source>
        <dbReference type="ARBA" id="ARBA00022884"/>
    </source>
</evidence>
<feature type="region of interest" description="Disordered" evidence="3">
    <location>
        <begin position="1"/>
        <end position="43"/>
    </location>
</feature>
<protein>
    <recommendedName>
        <fullName evidence="4">RRM domain-containing protein</fullName>
    </recommendedName>
</protein>
<keyword evidence="6" id="KW-1185">Reference proteome</keyword>
<dbReference type="InterPro" id="IPR000504">
    <property type="entry name" value="RRM_dom"/>
</dbReference>
<dbReference type="Pfam" id="PF00076">
    <property type="entry name" value="RRM_1"/>
    <property type="match status" value="3"/>
</dbReference>
<dbReference type="PANTHER" id="PTHR48025">
    <property type="entry name" value="OS02G0815200 PROTEIN"/>
    <property type="match status" value="1"/>
</dbReference>
<dbReference type="AlphaFoldDB" id="A0A8J2T1L2"/>
<keyword evidence="1 2" id="KW-0694">RNA-binding</keyword>
<dbReference type="Proteomes" id="UP000789595">
    <property type="component" value="Unassembled WGS sequence"/>
</dbReference>
<accession>A0A8J2T1L2</accession>
<name>A0A8J2T1L2_9STRA</name>
<gene>
    <name evidence="5" type="ORF">PECAL_6P04420</name>
</gene>
<dbReference type="InterPro" id="IPR012677">
    <property type="entry name" value="Nucleotide-bd_a/b_plait_sf"/>
</dbReference>
<dbReference type="GO" id="GO:0003723">
    <property type="term" value="F:RNA binding"/>
    <property type="evidence" value="ECO:0007669"/>
    <property type="project" value="UniProtKB-UniRule"/>
</dbReference>
<evidence type="ECO:0000313" key="6">
    <source>
        <dbReference type="Proteomes" id="UP000789595"/>
    </source>
</evidence>
<dbReference type="PROSITE" id="PS50102">
    <property type="entry name" value="RRM"/>
    <property type="match status" value="3"/>
</dbReference>
<dbReference type="OrthoDB" id="446113at2759"/>
<dbReference type="PANTHER" id="PTHR48025:SF1">
    <property type="entry name" value="RRM DOMAIN-CONTAINING PROTEIN"/>
    <property type="match status" value="1"/>
</dbReference>
<dbReference type="InterPro" id="IPR050502">
    <property type="entry name" value="Euk_RNA-bind_prot"/>
</dbReference>
<dbReference type="Gene3D" id="3.30.70.330">
    <property type="match status" value="3"/>
</dbReference>
<dbReference type="EMBL" id="CAKKNE010000006">
    <property type="protein sequence ID" value="CAH0378845.1"/>
    <property type="molecule type" value="Genomic_DNA"/>
</dbReference>
<reference evidence="5" key="1">
    <citation type="submission" date="2021-11" db="EMBL/GenBank/DDBJ databases">
        <authorList>
            <consortium name="Genoscope - CEA"/>
            <person name="William W."/>
        </authorList>
    </citation>
    <scope>NUCLEOTIDE SEQUENCE</scope>
</reference>
<comment type="caution">
    <text evidence="5">The sequence shown here is derived from an EMBL/GenBank/DDBJ whole genome shotgun (WGS) entry which is preliminary data.</text>
</comment>
<dbReference type="InterPro" id="IPR035979">
    <property type="entry name" value="RBD_domain_sf"/>
</dbReference>
<feature type="domain" description="RRM" evidence="4">
    <location>
        <begin position="177"/>
        <end position="256"/>
    </location>
</feature>
<evidence type="ECO:0000313" key="5">
    <source>
        <dbReference type="EMBL" id="CAH0378845.1"/>
    </source>
</evidence>
<dbReference type="SMART" id="SM00360">
    <property type="entry name" value="RRM"/>
    <property type="match status" value="3"/>
</dbReference>
<evidence type="ECO:0000256" key="2">
    <source>
        <dbReference type="PROSITE-ProRule" id="PRU00176"/>
    </source>
</evidence>